<dbReference type="Pfam" id="PF12698">
    <property type="entry name" value="ABC2_membrane_3"/>
    <property type="match status" value="2"/>
</dbReference>
<evidence type="ECO:0000313" key="7">
    <source>
        <dbReference type="EMBL" id="GIQ68566.1"/>
    </source>
</evidence>
<reference evidence="7" key="1">
    <citation type="submission" date="2021-04" db="EMBL/GenBank/DDBJ databases">
        <title>Draft genome sequence of Xylanibacillus composti strain K13.</title>
        <authorList>
            <person name="Uke A."/>
            <person name="Chhe C."/>
            <person name="Baramee S."/>
            <person name="Kosugi A."/>
        </authorList>
    </citation>
    <scope>NUCLEOTIDE SEQUENCE</scope>
    <source>
        <strain evidence="7">K13</strain>
    </source>
</reference>
<keyword evidence="3 5" id="KW-1133">Transmembrane helix</keyword>
<comment type="subcellular location">
    <subcellularLocation>
        <location evidence="1">Membrane</location>
        <topology evidence="1">Multi-pass membrane protein</topology>
    </subcellularLocation>
</comment>
<dbReference type="PANTHER" id="PTHR43077">
    <property type="entry name" value="TRANSPORT PERMEASE YVFS-RELATED"/>
    <property type="match status" value="1"/>
</dbReference>
<feature type="transmembrane region" description="Helical" evidence="5">
    <location>
        <begin position="796"/>
        <end position="821"/>
    </location>
</feature>
<evidence type="ECO:0000256" key="5">
    <source>
        <dbReference type="SAM" id="Phobius"/>
    </source>
</evidence>
<evidence type="ECO:0000256" key="4">
    <source>
        <dbReference type="ARBA" id="ARBA00023136"/>
    </source>
</evidence>
<dbReference type="AlphaFoldDB" id="A0A8J4H2W2"/>
<dbReference type="PANTHER" id="PTHR43077:SF10">
    <property type="entry name" value="TRANSPORT PERMEASE PROTEIN"/>
    <property type="match status" value="1"/>
</dbReference>
<proteinExistence type="predicted"/>
<dbReference type="RefSeq" id="WP_213411134.1">
    <property type="nucleotide sequence ID" value="NZ_BOVK01000015.1"/>
</dbReference>
<dbReference type="Proteomes" id="UP000677918">
    <property type="component" value="Unassembled WGS sequence"/>
</dbReference>
<gene>
    <name evidence="7" type="ORF">XYCOK13_13900</name>
</gene>
<feature type="transmembrane region" description="Helical" evidence="5">
    <location>
        <begin position="853"/>
        <end position="870"/>
    </location>
</feature>
<dbReference type="InterPro" id="IPR013525">
    <property type="entry name" value="ABC2_TM"/>
</dbReference>
<dbReference type="Gene3D" id="3.40.1710.10">
    <property type="entry name" value="abc type-2 transporter like domain"/>
    <property type="match status" value="1"/>
</dbReference>
<evidence type="ECO:0000259" key="6">
    <source>
        <dbReference type="Pfam" id="PF12698"/>
    </source>
</evidence>
<protein>
    <submittedName>
        <fullName evidence="7">Phage infection protein</fullName>
    </submittedName>
</protein>
<keyword evidence="2 5" id="KW-0812">Transmembrane</keyword>
<accession>A0A8J4H2W2</accession>
<organism evidence="7 8">
    <name type="scientific">Xylanibacillus composti</name>
    <dbReference type="NCBI Taxonomy" id="1572762"/>
    <lineage>
        <taxon>Bacteria</taxon>
        <taxon>Bacillati</taxon>
        <taxon>Bacillota</taxon>
        <taxon>Bacilli</taxon>
        <taxon>Bacillales</taxon>
        <taxon>Paenibacillaceae</taxon>
        <taxon>Xylanibacillus</taxon>
    </lineage>
</organism>
<feature type="transmembrane region" description="Helical" evidence="5">
    <location>
        <begin position="735"/>
        <end position="760"/>
    </location>
</feature>
<evidence type="ECO:0000256" key="1">
    <source>
        <dbReference type="ARBA" id="ARBA00004141"/>
    </source>
</evidence>
<dbReference type="InterPro" id="IPR017501">
    <property type="entry name" value="Phage_infect_YhgE_C"/>
</dbReference>
<keyword evidence="8" id="KW-1185">Reference proteome</keyword>
<dbReference type="InterPro" id="IPR051328">
    <property type="entry name" value="T7SS_ABC-Transporter"/>
</dbReference>
<sequence>MKNIWRIYKTDWINIAKVPVGIFMIIALALLPSIYSWVNLYSVWDPYANTSGITVAVTNEDEGTIMNETEINIGQEVLESLKENRQLGWTFVDREQARRGVERGDYYASLMIPADFSSKLVSIATGRVERPTIEYTVNEKINAVAPKITGSGASTLTSQLNENFIRTVSETVLEQLQEVGIEIEKELPTIRKVEHAVLTLEESLPHIDNMAQSLLEMETKLPELHDKAQTITVIEENIPGLYRAGETILHLEEQWPHITEAADRVVELQQKIPEIQQLLEHFGMLVQHFDQAEEVMTGAISRTEQAAHIVNLAQQAIPDVRQLVERGDALSSALEQYLTEHEDAFALLPGIIKQNLLLMRQTSQSVSDLTGMLMEADVDPEKALPLLNFTGSSLAKGAEIAGHTSELLHRLNTHLQSPILDNWSEWLHALQSNMEQRAEVVQKISYVMERGEKPARELIMQLDALSQDANRLLDRLLLSFDAEIVPAVEQAINTLVTRLGTASDVMQSVVGNLDNLEEILNSAQSGIQYGLERLSELQQDLPAIGDKLEQVYSGMQDKLDLFMGAVNTAVPFMQNELPEIEQRLHQAADFVRNDLPQVEEHIHRLSDFVQHRLPELERIFGMSTDFMRNDLPEVEDAVRKAADRIRQLQGKEDALAELAAIIRGDIAEESDFLSQPVQIQENRLYPIPNYGSAMAPFYSVLSIWVGSTLLISLLKTEVENPNGVYRPRQMFIGRWLTFLTIGVSQALIMALGNIYLLNIYAVHPGWFVVFAVCISLLFITITYSLLAVFGNIGKGIAIIFMVLQFSSSGGTFPVATTAPIFQALNPYMPFTYAISLLREAVGGIYTETVTKDIVVIMLMTAICLALAFVLRKPLSGITKRSAEQVKRTKIMS</sequence>
<keyword evidence="4 5" id="KW-0472">Membrane</keyword>
<feature type="domain" description="ABC-2 type transporter transmembrane" evidence="6">
    <location>
        <begin position="658"/>
        <end position="868"/>
    </location>
</feature>
<name>A0A8J4H2W2_9BACL</name>
<dbReference type="GO" id="GO:0140359">
    <property type="term" value="F:ABC-type transporter activity"/>
    <property type="evidence" value="ECO:0007669"/>
    <property type="project" value="InterPro"/>
</dbReference>
<evidence type="ECO:0000313" key="8">
    <source>
        <dbReference type="Proteomes" id="UP000677918"/>
    </source>
</evidence>
<feature type="transmembrane region" description="Helical" evidence="5">
    <location>
        <begin position="695"/>
        <end position="714"/>
    </location>
</feature>
<evidence type="ECO:0000256" key="3">
    <source>
        <dbReference type="ARBA" id="ARBA00022989"/>
    </source>
</evidence>
<comment type="caution">
    <text evidence="7">The sequence shown here is derived from an EMBL/GenBank/DDBJ whole genome shotgun (WGS) entry which is preliminary data.</text>
</comment>
<dbReference type="NCBIfam" id="TIGR03061">
    <property type="entry name" value="pip_yhgE_Nterm"/>
    <property type="match status" value="1"/>
</dbReference>
<dbReference type="NCBIfam" id="TIGR03062">
    <property type="entry name" value="pip_yhgE_Cterm"/>
    <property type="match status" value="1"/>
</dbReference>
<feature type="domain" description="ABC-2 type transporter transmembrane" evidence="6">
    <location>
        <begin position="23"/>
        <end position="166"/>
    </location>
</feature>
<feature type="transmembrane region" description="Helical" evidence="5">
    <location>
        <begin position="12"/>
        <end position="38"/>
    </location>
</feature>
<dbReference type="GO" id="GO:0016020">
    <property type="term" value="C:membrane"/>
    <property type="evidence" value="ECO:0007669"/>
    <property type="project" value="UniProtKB-SubCell"/>
</dbReference>
<feature type="transmembrane region" description="Helical" evidence="5">
    <location>
        <begin position="766"/>
        <end position="789"/>
    </location>
</feature>
<evidence type="ECO:0000256" key="2">
    <source>
        <dbReference type="ARBA" id="ARBA00022692"/>
    </source>
</evidence>
<dbReference type="EMBL" id="BOVK01000015">
    <property type="protein sequence ID" value="GIQ68566.1"/>
    <property type="molecule type" value="Genomic_DNA"/>
</dbReference>
<dbReference type="InterPro" id="IPR017500">
    <property type="entry name" value="Phage_infect_YhgE_N"/>
</dbReference>